<organism evidence="1">
    <name type="scientific">Arundo donax</name>
    <name type="common">Giant reed</name>
    <name type="synonym">Donax arundinaceus</name>
    <dbReference type="NCBI Taxonomy" id="35708"/>
    <lineage>
        <taxon>Eukaryota</taxon>
        <taxon>Viridiplantae</taxon>
        <taxon>Streptophyta</taxon>
        <taxon>Embryophyta</taxon>
        <taxon>Tracheophyta</taxon>
        <taxon>Spermatophyta</taxon>
        <taxon>Magnoliopsida</taxon>
        <taxon>Liliopsida</taxon>
        <taxon>Poales</taxon>
        <taxon>Poaceae</taxon>
        <taxon>PACMAD clade</taxon>
        <taxon>Arundinoideae</taxon>
        <taxon>Arundineae</taxon>
        <taxon>Arundo</taxon>
    </lineage>
</organism>
<name>A0A0A9BWP4_ARUDO</name>
<reference evidence="1" key="2">
    <citation type="journal article" date="2015" name="Data Brief">
        <title>Shoot transcriptome of the giant reed, Arundo donax.</title>
        <authorList>
            <person name="Barrero R.A."/>
            <person name="Guerrero F.D."/>
            <person name="Moolhuijzen P."/>
            <person name="Goolsby J.A."/>
            <person name="Tidwell J."/>
            <person name="Bellgard S.E."/>
            <person name="Bellgard M.I."/>
        </authorList>
    </citation>
    <scope>NUCLEOTIDE SEQUENCE</scope>
    <source>
        <tissue evidence="1">Shoot tissue taken approximately 20 cm above the soil surface</tissue>
    </source>
</reference>
<sequence length="23" mass="2517">MRSAQCWCSGTVEWQTGNGGVRC</sequence>
<proteinExistence type="predicted"/>
<dbReference type="AlphaFoldDB" id="A0A0A9BWP4"/>
<dbReference type="EMBL" id="GBRH01232310">
    <property type="protein sequence ID" value="JAD65585.1"/>
    <property type="molecule type" value="Transcribed_RNA"/>
</dbReference>
<protein>
    <submittedName>
        <fullName evidence="1">Uncharacterized protein</fullName>
    </submittedName>
</protein>
<reference evidence="1" key="1">
    <citation type="submission" date="2014-09" db="EMBL/GenBank/DDBJ databases">
        <authorList>
            <person name="Magalhaes I.L.F."/>
            <person name="Oliveira U."/>
            <person name="Santos F.R."/>
            <person name="Vidigal T.H.D.A."/>
            <person name="Brescovit A.D."/>
            <person name="Santos A.J."/>
        </authorList>
    </citation>
    <scope>NUCLEOTIDE SEQUENCE</scope>
    <source>
        <tissue evidence="1">Shoot tissue taken approximately 20 cm above the soil surface</tissue>
    </source>
</reference>
<evidence type="ECO:0000313" key="1">
    <source>
        <dbReference type="EMBL" id="JAD65585.1"/>
    </source>
</evidence>
<accession>A0A0A9BWP4</accession>